<dbReference type="AlphaFoldDB" id="A0A5N5QP66"/>
<keyword evidence="3" id="KW-0539">Nucleus</keyword>
<name>A0A5N5QP66_9AGAM</name>
<dbReference type="Gene3D" id="1.10.30.10">
    <property type="entry name" value="High mobility group box domain"/>
    <property type="match status" value="1"/>
</dbReference>
<feature type="compositionally biased region" description="Polar residues" evidence="4">
    <location>
        <begin position="593"/>
        <end position="607"/>
    </location>
</feature>
<accession>A0A5N5QP66</accession>
<evidence type="ECO:0000313" key="7">
    <source>
        <dbReference type="Proteomes" id="UP000383932"/>
    </source>
</evidence>
<gene>
    <name evidence="6" type="ORF">CTheo_3031</name>
</gene>
<dbReference type="InterPro" id="IPR036910">
    <property type="entry name" value="HMG_box_dom_sf"/>
</dbReference>
<evidence type="ECO:0000256" key="1">
    <source>
        <dbReference type="ARBA" id="ARBA00023125"/>
    </source>
</evidence>
<feature type="region of interest" description="Disordered" evidence="4">
    <location>
        <begin position="355"/>
        <end position="424"/>
    </location>
</feature>
<dbReference type="PROSITE" id="PS50118">
    <property type="entry name" value="HMG_BOX_2"/>
    <property type="match status" value="1"/>
</dbReference>
<dbReference type="GO" id="GO:0001228">
    <property type="term" value="F:DNA-binding transcription activator activity, RNA polymerase II-specific"/>
    <property type="evidence" value="ECO:0007669"/>
    <property type="project" value="TreeGrafter"/>
</dbReference>
<dbReference type="PANTHER" id="PTHR10270:SF161">
    <property type="entry name" value="SEX-DETERMINING REGION Y PROTEIN"/>
    <property type="match status" value="1"/>
</dbReference>
<feature type="compositionally biased region" description="Polar residues" evidence="4">
    <location>
        <begin position="397"/>
        <end position="423"/>
    </location>
</feature>
<dbReference type="OrthoDB" id="1919336at2759"/>
<evidence type="ECO:0000256" key="4">
    <source>
        <dbReference type="SAM" id="MobiDB-lite"/>
    </source>
</evidence>
<evidence type="ECO:0000313" key="6">
    <source>
        <dbReference type="EMBL" id="KAB5593565.1"/>
    </source>
</evidence>
<dbReference type="SMART" id="SM00398">
    <property type="entry name" value="HMG"/>
    <property type="match status" value="1"/>
</dbReference>
<sequence>MMSEGAERSEVQVVNRSNQGGQMMGEGAVKWGPEGVLLAKVSLHAGLDHGTRDSGFRNGPAAPLNHLIFSTSVLPRPYPFSFLDPFFRTDDFFLSPTLAPSLTIYSSLGLVLVAIVYASCDSFIEPHYLVCSPTPSILWGVLPVQWSSLSWANLNTLMGPQALGYPTVCADRLGRSQFHPSQYIDSFKLPSILSAGHPSDSRLDKSSTQEDPGLGLYMPPSTYLPSGSQDANYSFLQGAPHFPTPAFISEPKFNSGDMDLGSLSGDDDAEFDSNVQLRSQQLNSDGTPRRPMNAFMIFARKRRPMVSSEQPTMRTGEISKILSKEWSEMPKEDKQFYLDQAKKLKDTFNTRWPDYVYRRRPNNSRKRRKQSNASSVGPVRGHDGANSDTQVEAAGDHSTSSPSGDESRSQSTDPFPSPLSTQHGVLFHTPELGHARKLDRSPTPASALTAYSGSIPSPYLPPIYTDVSSVNGFASRGHPYGGNIGLYYGNSDVDRAPELEPKMKVWHPYGSLPSGVVGSDHPSSSPVSMPFAMPHPHCQPISYPHAPSNWSKADPSNDVHPYEGQSALWGVSPLVAGHRGAAGSQEPPPLPSGSGSRQGFLPSTPSDANALGMHPYGSVEKSSFEGSHYEQAYMESNGLDRASGSHHALTPSFQDGLSVQHDDSASVYFGPTH</sequence>
<dbReference type="GO" id="GO:0000978">
    <property type="term" value="F:RNA polymerase II cis-regulatory region sequence-specific DNA binding"/>
    <property type="evidence" value="ECO:0007669"/>
    <property type="project" value="TreeGrafter"/>
</dbReference>
<dbReference type="SUPFAM" id="SSF47095">
    <property type="entry name" value="HMG-box"/>
    <property type="match status" value="1"/>
</dbReference>
<dbReference type="InterPro" id="IPR050140">
    <property type="entry name" value="SRY-related_HMG-box_TF-like"/>
</dbReference>
<feature type="compositionally biased region" description="Basic and acidic residues" evidence="4">
    <location>
        <begin position="1"/>
        <end position="10"/>
    </location>
</feature>
<dbReference type="InterPro" id="IPR009071">
    <property type="entry name" value="HMG_box_dom"/>
</dbReference>
<feature type="region of interest" description="Disordered" evidence="4">
    <location>
        <begin position="577"/>
        <end position="622"/>
    </location>
</feature>
<organism evidence="6 7">
    <name type="scientific">Ceratobasidium theobromae</name>
    <dbReference type="NCBI Taxonomy" id="1582974"/>
    <lineage>
        <taxon>Eukaryota</taxon>
        <taxon>Fungi</taxon>
        <taxon>Dikarya</taxon>
        <taxon>Basidiomycota</taxon>
        <taxon>Agaricomycotina</taxon>
        <taxon>Agaricomycetes</taxon>
        <taxon>Cantharellales</taxon>
        <taxon>Ceratobasidiaceae</taxon>
        <taxon>Ceratobasidium</taxon>
    </lineage>
</organism>
<dbReference type="EMBL" id="SSOP01000035">
    <property type="protein sequence ID" value="KAB5593565.1"/>
    <property type="molecule type" value="Genomic_DNA"/>
</dbReference>
<feature type="compositionally biased region" description="Basic residues" evidence="4">
    <location>
        <begin position="358"/>
        <end position="370"/>
    </location>
</feature>
<evidence type="ECO:0000256" key="2">
    <source>
        <dbReference type="ARBA" id="ARBA00023163"/>
    </source>
</evidence>
<evidence type="ECO:0000256" key="3">
    <source>
        <dbReference type="PROSITE-ProRule" id="PRU00267"/>
    </source>
</evidence>
<keyword evidence="2" id="KW-0804">Transcription</keyword>
<feature type="DNA-binding region" description="HMG box" evidence="3">
    <location>
        <begin position="288"/>
        <end position="356"/>
    </location>
</feature>
<feature type="domain" description="HMG box" evidence="5">
    <location>
        <begin position="288"/>
        <end position="356"/>
    </location>
</feature>
<dbReference type="Proteomes" id="UP000383932">
    <property type="component" value="Unassembled WGS sequence"/>
</dbReference>
<protein>
    <submittedName>
        <fullName evidence="6">HMG (High mobility group) box protein</fullName>
    </submittedName>
</protein>
<dbReference type="Pfam" id="PF00505">
    <property type="entry name" value="HMG_box"/>
    <property type="match status" value="1"/>
</dbReference>
<keyword evidence="7" id="KW-1185">Reference proteome</keyword>
<keyword evidence="1 3" id="KW-0238">DNA-binding</keyword>
<dbReference type="PANTHER" id="PTHR10270">
    <property type="entry name" value="SOX TRANSCRIPTION FACTOR"/>
    <property type="match status" value="1"/>
</dbReference>
<dbReference type="GO" id="GO:0030154">
    <property type="term" value="P:cell differentiation"/>
    <property type="evidence" value="ECO:0007669"/>
    <property type="project" value="TreeGrafter"/>
</dbReference>
<proteinExistence type="predicted"/>
<feature type="region of interest" description="Disordered" evidence="4">
    <location>
        <begin position="1"/>
        <end position="20"/>
    </location>
</feature>
<evidence type="ECO:0000259" key="5">
    <source>
        <dbReference type="PROSITE" id="PS50118"/>
    </source>
</evidence>
<dbReference type="GO" id="GO:0005634">
    <property type="term" value="C:nucleus"/>
    <property type="evidence" value="ECO:0007669"/>
    <property type="project" value="UniProtKB-UniRule"/>
</dbReference>
<reference evidence="6 7" key="1">
    <citation type="journal article" date="2019" name="Fungal Biol. Biotechnol.">
        <title>Draft genome sequence of fastidious pathogen Ceratobasidium theobromae, which causes vascular-streak dieback in Theobroma cacao.</title>
        <authorList>
            <person name="Ali S.S."/>
            <person name="Asman A."/>
            <person name="Shao J."/>
            <person name="Firmansyah A.P."/>
            <person name="Susilo A.W."/>
            <person name="Rosmana A."/>
            <person name="McMahon P."/>
            <person name="Junaid M."/>
            <person name="Guest D."/>
            <person name="Kheng T.Y."/>
            <person name="Meinhardt L.W."/>
            <person name="Bailey B.A."/>
        </authorList>
    </citation>
    <scope>NUCLEOTIDE SEQUENCE [LARGE SCALE GENOMIC DNA]</scope>
    <source>
        <strain evidence="6 7">CT2</strain>
    </source>
</reference>
<comment type="caution">
    <text evidence="6">The sequence shown here is derived from an EMBL/GenBank/DDBJ whole genome shotgun (WGS) entry which is preliminary data.</text>
</comment>